<dbReference type="AlphaFoldDB" id="A0AAW9K642"/>
<feature type="non-terminal residue" evidence="2">
    <location>
        <position position="115"/>
    </location>
</feature>
<sequence length="115" mass="12547">MQRKINGLLVLFSLIGGAVGFASGEYVLHSLIDDMPTIFIVGIYMGILALSIGLFCLIAEMISPRLSGSSWRQQYTGLSWKLLVPATLVLLLVLGTVLEFVYELNMGGVKQVKDI</sequence>
<protein>
    <submittedName>
        <fullName evidence="2">VWA domain-containing protein</fullName>
    </submittedName>
</protein>
<reference evidence="2" key="1">
    <citation type="submission" date="2019-11" db="EMBL/GenBank/DDBJ databases">
        <title>Characterization of Clostridium perfringens isolates from swine manure treated agricultural soils.</title>
        <authorList>
            <person name="Wushke S.T."/>
        </authorList>
    </citation>
    <scope>NUCLEOTIDE SEQUENCE</scope>
    <source>
        <strain evidence="2">X62</strain>
    </source>
</reference>
<proteinExistence type="predicted"/>
<accession>A0AAW9K642</accession>
<keyword evidence="1" id="KW-1133">Transmembrane helix</keyword>
<keyword evidence="1" id="KW-0812">Transmembrane</keyword>
<feature type="transmembrane region" description="Helical" evidence="1">
    <location>
        <begin position="38"/>
        <end position="62"/>
    </location>
</feature>
<evidence type="ECO:0000313" key="2">
    <source>
        <dbReference type="EMBL" id="MDZ7542385.1"/>
    </source>
</evidence>
<keyword evidence="1" id="KW-0472">Membrane</keyword>
<evidence type="ECO:0000313" key="3">
    <source>
        <dbReference type="Proteomes" id="UP001288944"/>
    </source>
</evidence>
<organism evidence="2 3">
    <name type="scientific">Clostridium perfringens</name>
    <dbReference type="NCBI Taxonomy" id="1502"/>
    <lineage>
        <taxon>Bacteria</taxon>
        <taxon>Bacillati</taxon>
        <taxon>Bacillota</taxon>
        <taxon>Clostridia</taxon>
        <taxon>Eubacteriales</taxon>
        <taxon>Clostridiaceae</taxon>
        <taxon>Clostridium</taxon>
    </lineage>
</organism>
<evidence type="ECO:0000256" key="1">
    <source>
        <dbReference type="SAM" id="Phobius"/>
    </source>
</evidence>
<gene>
    <name evidence="2" type="ORF">GNF83_14415</name>
</gene>
<dbReference type="Proteomes" id="UP001288944">
    <property type="component" value="Unassembled WGS sequence"/>
</dbReference>
<feature type="transmembrane region" description="Helical" evidence="1">
    <location>
        <begin position="82"/>
        <end position="102"/>
    </location>
</feature>
<comment type="caution">
    <text evidence="2">The sequence shown here is derived from an EMBL/GenBank/DDBJ whole genome shotgun (WGS) entry which is preliminary data.</text>
</comment>
<dbReference type="EMBL" id="WNUR01000115">
    <property type="protein sequence ID" value="MDZ7542385.1"/>
    <property type="molecule type" value="Genomic_DNA"/>
</dbReference>
<name>A0AAW9K642_CLOPF</name>